<dbReference type="Proteomes" id="UP000823749">
    <property type="component" value="Chromosome 9"/>
</dbReference>
<accession>A0AAV6IRD1</accession>
<keyword evidence="2" id="KW-1185">Reference proteome</keyword>
<protein>
    <submittedName>
        <fullName evidence="1">Uncharacterized protein</fullName>
    </submittedName>
</protein>
<comment type="caution">
    <text evidence="1">The sequence shown here is derived from an EMBL/GenBank/DDBJ whole genome shotgun (WGS) entry which is preliminary data.</text>
</comment>
<reference evidence="1" key="1">
    <citation type="submission" date="2020-08" db="EMBL/GenBank/DDBJ databases">
        <title>Plant Genome Project.</title>
        <authorList>
            <person name="Zhang R.-G."/>
        </authorList>
    </citation>
    <scope>NUCLEOTIDE SEQUENCE</scope>
    <source>
        <strain evidence="1">WSP0</strain>
        <tissue evidence="1">Leaf</tissue>
    </source>
</reference>
<evidence type="ECO:0000313" key="2">
    <source>
        <dbReference type="Proteomes" id="UP000823749"/>
    </source>
</evidence>
<proteinExistence type="predicted"/>
<dbReference type="EMBL" id="JACTNZ010000009">
    <property type="protein sequence ID" value="KAG5530992.1"/>
    <property type="molecule type" value="Genomic_DNA"/>
</dbReference>
<dbReference type="AlphaFoldDB" id="A0AAV6IRD1"/>
<name>A0AAV6IRD1_9ERIC</name>
<gene>
    <name evidence="1" type="ORF">RHGRI_025819</name>
</gene>
<sequence length="156" mass="17348">MPFKWNGAEKWIMKKQNVENSYSKKSHMQSQVNKLPVTNTVRVAPESGGYDQKLAANRVDFCQPTSQFGMEKFSFVPSASHLIHGQASGANVGVDLRPESKDLKKVDNGDSSCTKSTSIEDATGVPAIRSVCMRDMNPEVELQKITLAFYSIWRTC</sequence>
<organism evidence="1 2">
    <name type="scientific">Rhododendron griersonianum</name>
    <dbReference type="NCBI Taxonomy" id="479676"/>
    <lineage>
        <taxon>Eukaryota</taxon>
        <taxon>Viridiplantae</taxon>
        <taxon>Streptophyta</taxon>
        <taxon>Embryophyta</taxon>
        <taxon>Tracheophyta</taxon>
        <taxon>Spermatophyta</taxon>
        <taxon>Magnoliopsida</taxon>
        <taxon>eudicotyledons</taxon>
        <taxon>Gunneridae</taxon>
        <taxon>Pentapetalae</taxon>
        <taxon>asterids</taxon>
        <taxon>Ericales</taxon>
        <taxon>Ericaceae</taxon>
        <taxon>Ericoideae</taxon>
        <taxon>Rhodoreae</taxon>
        <taxon>Rhododendron</taxon>
    </lineage>
</organism>
<evidence type="ECO:0000313" key="1">
    <source>
        <dbReference type="EMBL" id="KAG5530992.1"/>
    </source>
</evidence>